<comment type="caution">
    <text evidence="2">The sequence shown here is derived from an EMBL/GenBank/DDBJ whole genome shotgun (WGS) entry which is preliminary data.</text>
</comment>
<gene>
    <name evidence="3" type="ORF">JXQ802_LOCUS46115</name>
    <name evidence="2" type="ORF">PYM288_LOCUS30380</name>
</gene>
<evidence type="ECO:0000313" key="5">
    <source>
        <dbReference type="Proteomes" id="UP000663870"/>
    </source>
</evidence>
<dbReference type="AlphaFoldDB" id="A0A815EBI2"/>
<name>A0A815EBI2_9BILA</name>
<proteinExistence type="predicted"/>
<dbReference type="EMBL" id="CAJNOL010004055">
    <property type="protein sequence ID" value="CAF1580057.1"/>
    <property type="molecule type" value="Genomic_DNA"/>
</dbReference>
<protein>
    <submittedName>
        <fullName evidence="2">Uncharacterized protein</fullName>
    </submittedName>
</protein>
<feature type="region of interest" description="Disordered" evidence="1">
    <location>
        <begin position="1"/>
        <end position="25"/>
    </location>
</feature>
<dbReference type="Proteomes" id="UP000663870">
    <property type="component" value="Unassembled WGS sequence"/>
</dbReference>
<accession>A0A815EBI2</accession>
<dbReference type="Proteomes" id="UP000663854">
    <property type="component" value="Unassembled WGS sequence"/>
</dbReference>
<organism evidence="2 4">
    <name type="scientific">Rotaria sordida</name>
    <dbReference type="NCBI Taxonomy" id="392033"/>
    <lineage>
        <taxon>Eukaryota</taxon>
        <taxon>Metazoa</taxon>
        <taxon>Spiralia</taxon>
        <taxon>Gnathifera</taxon>
        <taxon>Rotifera</taxon>
        <taxon>Eurotatoria</taxon>
        <taxon>Bdelloidea</taxon>
        <taxon>Philodinida</taxon>
        <taxon>Philodinidae</taxon>
        <taxon>Rotaria</taxon>
    </lineage>
</organism>
<sequence>MKQTTSSPASIATTSNITYNNNDDNRDIQFKKQTTINDVVAIKSNECTHYFKLAKVNEMKDKNIIVTLFHYNPGPALR</sequence>
<evidence type="ECO:0000256" key="1">
    <source>
        <dbReference type="SAM" id="MobiDB-lite"/>
    </source>
</evidence>
<evidence type="ECO:0000313" key="3">
    <source>
        <dbReference type="EMBL" id="CAF1580057.1"/>
    </source>
</evidence>
<reference evidence="2" key="1">
    <citation type="submission" date="2021-02" db="EMBL/GenBank/DDBJ databases">
        <authorList>
            <person name="Nowell W R."/>
        </authorList>
    </citation>
    <scope>NUCLEOTIDE SEQUENCE</scope>
</reference>
<evidence type="ECO:0000313" key="2">
    <source>
        <dbReference type="EMBL" id="CAF1310299.1"/>
    </source>
</evidence>
<dbReference type="EMBL" id="CAJNOH010002790">
    <property type="protein sequence ID" value="CAF1310299.1"/>
    <property type="molecule type" value="Genomic_DNA"/>
</dbReference>
<evidence type="ECO:0000313" key="4">
    <source>
        <dbReference type="Proteomes" id="UP000663854"/>
    </source>
</evidence>
<keyword evidence="5" id="KW-1185">Reference proteome</keyword>
<feature type="compositionally biased region" description="Low complexity" evidence="1">
    <location>
        <begin position="1"/>
        <end position="18"/>
    </location>
</feature>